<evidence type="ECO:0000313" key="1">
    <source>
        <dbReference type="EMBL" id="KAI4312043.1"/>
    </source>
</evidence>
<gene>
    <name evidence="1" type="ORF">MLD38_036899</name>
</gene>
<dbReference type="Proteomes" id="UP001057402">
    <property type="component" value="Chromosome 11"/>
</dbReference>
<organism evidence="1 2">
    <name type="scientific">Melastoma candidum</name>
    <dbReference type="NCBI Taxonomy" id="119954"/>
    <lineage>
        <taxon>Eukaryota</taxon>
        <taxon>Viridiplantae</taxon>
        <taxon>Streptophyta</taxon>
        <taxon>Embryophyta</taxon>
        <taxon>Tracheophyta</taxon>
        <taxon>Spermatophyta</taxon>
        <taxon>Magnoliopsida</taxon>
        <taxon>eudicotyledons</taxon>
        <taxon>Gunneridae</taxon>
        <taxon>Pentapetalae</taxon>
        <taxon>rosids</taxon>
        <taxon>malvids</taxon>
        <taxon>Myrtales</taxon>
        <taxon>Melastomataceae</taxon>
        <taxon>Melastomatoideae</taxon>
        <taxon>Melastomateae</taxon>
        <taxon>Melastoma</taxon>
    </lineage>
</organism>
<comment type="caution">
    <text evidence="1">The sequence shown here is derived from an EMBL/GenBank/DDBJ whole genome shotgun (WGS) entry which is preliminary data.</text>
</comment>
<name>A0ACB9LLD2_9MYRT</name>
<reference evidence="2" key="1">
    <citation type="journal article" date="2023" name="Front. Plant Sci.">
        <title>Chromosomal-level genome assembly of Melastoma candidum provides insights into trichome evolution.</title>
        <authorList>
            <person name="Zhong Y."/>
            <person name="Wu W."/>
            <person name="Sun C."/>
            <person name="Zou P."/>
            <person name="Liu Y."/>
            <person name="Dai S."/>
            <person name="Zhou R."/>
        </authorList>
    </citation>
    <scope>NUCLEOTIDE SEQUENCE [LARGE SCALE GENOMIC DNA]</scope>
</reference>
<sequence length="71" mass="7788">MEEAGDPPRSASRRTSPRKRSRPSDVAAGDDLISALPDSIILHVLSFLDIKDVVKTSALSRRWERDSNGSP</sequence>
<evidence type="ECO:0000313" key="2">
    <source>
        <dbReference type="Proteomes" id="UP001057402"/>
    </source>
</evidence>
<dbReference type="EMBL" id="CM042890">
    <property type="protein sequence ID" value="KAI4312043.1"/>
    <property type="molecule type" value="Genomic_DNA"/>
</dbReference>
<keyword evidence="2" id="KW-1185">Reference proteome</keyword>
<protein>
    <submittedName>
        <fullName evidence="1">Uncharacterized protein</fullName>
    </submittedName>
</protein>
<accession>A0ACB9LLD2</accession>
<proteinExistence type="predicted"/>